<dbReference type="RefSeq" id="XP_018018163.1">
    <property type="nucleotide sequence ID" value="XM_018162674.2"/>
</dbReference>
<name>A0A8B7NWM4_HYAAZ</name>
<dbReference type="KEGG" id="hazt:108674705"/>
<feature type="transmembrane region" description="Helical" evidence="6">
    <location>
        <begin position="12"/>
        <end position="30"/>
    </location>
</feature>
<dbReference type="PROSITE" id="PS51225">
    <property type="entry name" value="MARVEL"/>
    <property type="match status" value="1"/>
</dbReference>
<dbReference type="InterPro" id="IPR008253">
    <property type="entry name" value="Marvel"/>
</dbReference>
<keyword evidence="2 5" id="KW-0812">Transmembrane</keyword>
<dbReference type="AlphaFoldDB" id="A0A8B7NWM4"/>
<evidence type="ECO:0000256" key="2">
    <source>
        <dbReference type="ARBA" id="ARBA00022692"/>
    </source>
</evidence>
<evidence type="ECO:0000259" key="7">
    <source>
        <dbReference type="PROSITE" id="PS51225"/>
    </source>
</evidence>
<reference evidence="9" key="1">
    <citation type="submission" date="2025-08" db="UniProtKB">
        <authorList>
            <consortium name="RefSeq"/>
        </authorList>
    </citation>
    <scope>IDENTIFICATION</scope>
    <source>
        <tissue evidence="9">Whole organism</tissue>
    </source>
</reference>
<evidence type="ECO:0000256" key="4">
    <source>
        <dbReference type="ARBA" id="ARBA00023136"/>
    </source>
</evidence>
<organism evidence="8 9">
    <name type="scientific">Hyalella azteca</name>
    <name type="common">Amphipod</name>
    <dbReference type="NCBI Taxonomy" id="294128"/>
    <lineage>
        <taxon>Eukaryota</taxon>
        <taxon>Metazoa</taxon>
        <taxon>Ecdysozoa</taxon>
        <taxon>Arthropoda</taxon>
        <taxon>Crustacea</taxon>
        <taxon>Multicrustacea</taxon>
        <taxon>Malacostraca</taxon>
        <taxon>Eumalacostraca</taxon>
        <taxon>Peracarida</taxon>
        <taxon>Amphipoda</taxon>
        <taxon>Senticaudata</taxon>
        <taxon>Talitrida</taxon>
        <taxon>Talitroidea</taxon>
        <taxon>Hyalellidae</taxon>
        <taxon>Hyalella</taxon>
    </lineage>
</organism>
<evidence type="ECO:0000256" key="3">
    <source>
        <dbReference type="ARBA" id="ARBA00022989"/>
    </source>
</evidence>
<keyword evidence="4 5" id="KW-0472">Membrane</keyword>
<feature type="transmembrane region" description="Helical" evidence="6">
    <location>
        <begin position="109"/>
        <end position="132"/>
    </location>
</feature>
<evidence type="ECO:0000256" key="5">
    <source>
        <dbReference type="PROSITE-ProRule" id="PRU00581"/>
    </source>
</evidence>
<sequence>MNLEYGRSISGILKITEMVFALIAFLILRFSDTGYFDVNAAYFGIGTLYACLLVTPLLFVTYLMGRMEIQKTVFEFSINFLFFFFLTIYGVMALVHYSADVHGSTRDCGITMGVFSLAAAAAYLGDTVMSIINYNN</sequence>
<proteinExistence type="predicted"/>
<dbReference type="GeneID" id="108674705"/>
<feature type="transmembrane region" description="Helical" evidence="6">
    <location>
        <begin position="42"/>
        <end position="64"/>
    </location>
</feature>
<dbReference type="OrthoDB" id="8187586at2759"/>
<evidence type="ECO:0000313" key="8">
    <source>
        <dbReference type="Proteomes" id="UP000694843"/>
    </source>
</evidence>
<keyword evidence="8" id="KW-1185">Reference proteome</keyword>
<gene>
    <name evidence="9" type="primary">LOC108674705</name>
</gene>
<accession>A0A8B7NWM4</accession>
<feature type="transmembrane region" description="Helical" evidence="6">
    <location>
        <begin position="76"/>
        <end position="97"/>
    </location>
</feature>
<protein>
    <submittedName>
        <fullName evidence="9">Uncharacterized protein LOC108674705</fullName>
    </submittedName>
</protein>
<evidence type="ECO:0000256" key="1">
    <source>
        <dbReference type="ARBA" id="ARBA00004141"/>
    </source>
</evidence>
<feature type="domain" description="MARVEL" evidence="7">
    <location>
        <begin position="5"/>
        <end position="135"/>
    </location>
</feature>
<dbReference type="Proteomes" id="UP000694843">
    <property type="component" value="Unplaced"/>
</dbReference>
<dbReference type="GO" id="GO:0016020">
    <property type="term" value="C:membrane"/>
    <property type="evidence" value="ECO:0007669"/>
    <property type="project" value="UniProtKB-SubCell"/>
</dbReference>
<keyword evidence="3 6" id="KW-1133">Transmembrane helix</keyword>
<evidence type="ECO:0000313" key="9">
    <source>
        <dbReference type="RefSeq" id="XP_018018163.1"/>
    </source>
</evidence>
<evidence type="ECO:0000256" key="6">
    <source>
        <dbReference type="SAM" id="Phobius"/>
    </source>
</evidence>
<comment type="subcellular location">
    <subcellularLocation>
        <location evidence="1">Membrane</location>
        <topology evidence="1">Multi-pass membrane protein</topology>
    </subcellularLocation>
</comment>